<dbReference type="CDD" id="cd00190">
    <property type="entry name" value="Tryp_SPc"/>
    <property type="match status" value="1"/>
</dbReference>
<dbReference type="InterPro" id="IPR033116">
    <property type="entry name" value="TRYPSIN_SER"/>
</dbReference>
<evidence type="ECO:0000256" key="9">
    <source>
        <dbReference type="ARBA" id="ARBA00023180"/>
    </source>
</evidence>
<evidence type="ECO:0000256" key="11">
    <source>
        <dbReference type="RuleBase" id="RU363034"/>
    </source>
</evidence>
<sequence>MQVSESARTMGDITRAEIQMAKLLHTQFFLLLLVVATNSSRVSRSDGHAASCTNPSGQAGTCLNIKQCPSLLNLLRQQREIPGVADFLRASACGYEGRDPKVCCPGVATGTTGPPPENNTSAPVTEYVRLPDLSECGIVGPAVEDRRVVGGYPAELGAWPWIVALGYKSSPSADVKFLCGSALITHKHVITAGHCVHGRRDLYMARLGELDLKDDNDGATPTDILIVDRKVHEEYNPTTFVNDIAILRLQDAVTFTALIRPICLPLAPEIRTRDFVRNFPYIAGWGSVQFNGPSSSHLQQLQIPVVSQAQCRDAFKKFSTAHIDDHVMCAGYAQGGKDACQGDSGGPLMWPKSQRFYLIGIVSFGFRCAEPGYPGVYTRVTAFLDWITSNLI</sequence>
<comment type="domain">
    <text evidence="12">The clip domain consists of 35-55 residues which are 'knitted' together usually by 3 conserved disulfide bonds forming a clip-like compact structure.</text>
</comment>
<dbReference type="EC" id="3.4.21.-" evidence="11"/>
<evidence type="ECO:0000259" key="15">
    <source>
        <dbReference type="PROSITE" id="PS51888"/>
    </source>
</evidence>
<proteinExistence type="inferred from homology"/>
<dbReference type="InterPro" id="IPR001254">
    <property type="entry name" value="Trypsin_dom"/>
</dbReference>
<evidence type="ECO:0000256" key="5">
    <source>
        <dbReference type="ARBA" id="ARBA00022801"/>
    </source>
</evidence>
<dbReference type="GO" id="GO:0005576">
    <property type="term" value="C:extracellular region"/>
    <property type="evidence" value="ECO:0007669"/>
    <property type="project" value="UniProtKB-SubCell"/>
</dbReference>
<evidence type="ECO:0000256" key="7">
    <source>
        <dbReference type="ARBA" id="ARBA00023145"/>
    </source>
</evidence>
<dbReference type="InterPro" id="IPR043504">
    <property type="entry name" value="Peptidase_S1_PA_chymotrypsin"/>
</dbReference>
<evidence type="ECO:0000256" key="12">
    <source>
        <dbReference type="RuleBase" id="RU366078"/>
    </source>
</evidence>
<dbReference type="InterPro" id="IPR009003">
    <property type="entry name" value="Peptidase_S1_PA"/>
</dbReference>
<dbReference type="Pfam" id="PF00089">
    <property type="entry name" value="Trypsin"/>
    <property type="match status" value="1"/>
</dbReference>
<dbReference type="InterPro" id="IPR022700">
    <property type="entry name" value="CLIP"/>
</dbReference>
<dbReference type="InParanoid" id="A0A2J7R078"/>
<dbReference type="FunFam" id="3.30.1640.30:FF:000001">
    <property type="entry name" value="Serine protease 7"/>
    <property type="match status" value="1"/>
</dbReference>
<comment type="similarity">
    <text evidence="10 12">Belongs to the peptidase S1 family. CLIP subfamily.</text>
</comment>
<dbReference type="PRINTS" id="PR00722">
    <property type="entry name" value="CHYMOTRYPSIN"/>
</dbReference>
<keyword evidence="9" id="KW-0325">Glycoprotein</keyword>
<evidence type="ECO:0000256" key="13">
    <source>
        <dbReference type="SAM" id="SignalP"/>
    </source>
</evidence>
<accession>A0A2J7R078</accession>
<dbReference type="SMART" id="SM00020">
    <property type="entry name" value="Tryp_SPc"/>
    <property type="match status" value="1"/>
</dbReference>
<evidence type="ECO:0000256" key="1">
    <source>
        <dbReference type="ARBA" id="ARBA00004613"/>
    </source>
</evidence>
<evidence type="ECO:0000256" key="6">
    <source>
        <dbReference type="ARBA" id="ARBA00022825"/>
    </source>
</evidence>
<keyword evidence="2 12" id="KW-0964">Secreted</keyword>
<feature type="domain" description="Peptidase S1" evidence="14">
    <location>
        <begin position="148"/>
        <end position="392"/>
    </location>
</feature>
<feature type="chain" id="PRO_5014352413" description="CLIP domain-containing serine protease" evidence="13">
    <location>
        <begin position="40"/>
        <end position="392"/>
    </location>
</feature>
<dbReference type="InterPro" id="IPR038565">
    <property type="entry name" value="CLIP_sf"/>
</dbReference>
<keyword evidence="17" id="KW-1185">Reference proteome</keyword>
<dbReference type="Pfam" id="PF12032">
    <property type="entry name" value="CLIP"/>
    <property type="match status" value="1"/>
</dbReference>
<dbReference type="PROSITE" id="PS00135">
    <property type="entry name" value="TRYPSIN_SER"/>
    <property type="match status" value="1"/>
</dbReference>
<organism evidence="16 17">
    <name type="scientific">Cryptotermes secundus</name>
    <dbReference type="NCBI Taxonomy" id="105785"/>
    <lineage>
        <taxon>Eukaryota</taxon>
        <taxon>Metazoa</taxon>
        <taxon>Ecdysozoa</taxon>
        <taxon>Arthropoda</taxon>
        <taxon>Hexapoda</taxon>
        <taxon>Insecta</taxon>
        <taxon>Pterygota</taxon>
        <taxon>Neoptera</taxon>
        <taxon>Polyneoptera</taxon>
        <taxon>Dictyoptera</taxon>
        <taxon>Blattodea</taxon>
        <taxon>Blattoidea</taxon>
        <taxon>Termitoidae</taxon>
        <taxon>Kalotermitidae</taxon>
        <taxon>Cryptotermitinae</taxon>
        <taxon>Cryptotermes</taxon>
    </lineage>
</organism>
<dbReference type="InterPro" id="IPR001314">
    <property type="entry name" value="Peptidase_S1A"/>
</dbReference>
<dbReference type="Proteomes" id="UP000235965">
    <property type="component" value="Unassembled WGS sequence"/>
</dbReference>
<evidence type="ECO:0000256" key="8">
    <source>
        <dbReference type="ARBA" id="ARBA00023157"/>
    </source>
</evidence>
<dbReference type="InterPro" id="IPR018114">
    <property type="entry name" value="TRYPSIN_HIS"/>
</dbReference>
<evidence type="ECO:0000259" key="14">
    <source>
        <dbReference type="PROSITE" id="PS50240"/>
    </source>
</evidence>
<dbReference type="AlphaFoldDB" id="A0A2J7R078"/>
<dbReference type="PROSITE" id="PS51888">
    <property type="entry name" value="CLIP"/>
    <property type="match status" value="1"/>
</dbReference>
<feature type="domain" description="Clip" evidence="15">
    <location>
        <begin position="51"/>
        <end position="104"/>
    </location>
</feature>
<name>A0A2J7R078_9NEOP</name>
<dbReference type="STRING" id="105785.A0A2J7R078"/>
<dbReference type="EMBL" id="NEVH01008287">
    <property type="protein sequence ID" value="PNF34238.1"/>
    <property type="molecule type" value="Genomic_DNA"/>
</dbReference>
<feature type="signal peptide" evidence="13">
    <location>
        <begin position="1"/>
        <end position="39"/>
    </location>
</feature>
<dbReference type="FunCoup" id="A0A2J7R078">
    <property type="interactions" value="2"/>
</dbReference>
<evidence type="ECO:0000313" key="17">
    <source>
        <dbReference type="Proteomes" id="UP000235965"/>
    </source>
</evidence>
<dbReference type="PROSITE" id="PS50240">
    <property type="entry name" value="TRYPSIN_DOM"/>
    <property type="match status" value="1"/>
</dbReference>
<evidence type="ECO:0000256" key="2">
    <source>
        <dbReference type="ARBA" id="ARBA00022525"/>
    </source>
</evidence>
<keyword evidence="4 13" id="KW-0732">Signal</keyword>
<dbReference type="Gene3D" id="2.40.10.10">
    <property type="entry name" value="Trypsin-like serine proteases"/>
    <property type="match status" value="1"/>
</dbReference>
<keyword evidence="5 11" id="KW-0378">Hydrolase</keyword>
<comment type="subcellular location">
    <subcellularLocation>
        <location evidence="1 12">Secreted</location>
    </subcellularLocation>
</comment>
<keyword evidence="7" id="KW-0865">Zymogen</keyword>
<evidence type="ECO:0000256" key="10">
    <source>
        <dbReference type="ARBA" id="ARBA00024195"/>
    </source>
</evidence>
<dbReference type="SMART" id="SM00680">
    <property type="entry name" value="CLIP"/>
    <property type="match status" value="1"/>
</dbReference>
<dbReference type="GO" id="GO:0006508">
    <property type="term" value="P:proteolysis"/>
    <property type="evidence" value="ECO:0007669"/>
    <property type="project" value="UniProtKB-KW"/>
</dbReference>
<dbReference type="OrthoDB" id="425190at2759"/>
<keyword evidence="3 11" id="KW-0645">Protease</keyword>
<dbReference type="Gene3D" id="3.30.1640.30">
    <property type="match status" value="1"/>
</dbReference>
<dbReference type="GO" id="GO:0004252">
    <property type="term" value="F:serine-type endopeptidase activity"/>
    <property type="evidence" value="ECO:0007669"/>
    <property type="project" value="UniProtKB-UniRule"/>
</dbReference>
<evidence type="ECO:0000256" key="3">
    <source>
        <dbReference type="ARBA" id="ARBA00022670"/>
    </source>
</evidence>
<comment type="caution">
    <text evidence="16">The sequence shown here is derived from an EMBL/GenBank/DDBJ whole genome shotgun (WGS) entry which is preliminary data.</text>
</comment>
<keyword evidence="8" id="KW-1015">Disulfide bond</keyword>
<reference evidence="16 17" key="1">
    <citation type="submission" date="2017-12" db="EMBL/GenBank/DDBJ databases">
        <title>Hemimetabolous genomes reveal molecular basis of termite eusociality.</title>
        <authorList>
            <person name="Harrison M.C."/>
            <person name="Jongepier E."/>
            <person name="Robertson H.M."/>
            <person name="Arning N."/>
            <person name="Bitard-Feildel T."/>
            <person name="Chao H."/>
            <person name="Childers C.P."/>
            <person name="Dinh H."/>
            <person name="Doddapaneni H."/>
            <person name="Dugan S."/>
            <person name="Gowin J."/>
            <person name="Greiner C."/>
            <person name="Han Y."/>
            <person name="Hu H."/>
            <person name="Hughes D.S.T."/>
            <person name="Huylmans A.-K."/>
            <person name="Kemena C."/>
            <person name="Kremer L.P.M."/>
            <person name="Lee S.L."/>
            <person name="Lopez-Ezquerra A."/>
            <person name="Mallet L."/>
            <person name="Monroy-Kuhn J.M."/>
            <person name="Moser A."/>
            <person name="Murali S.C."/>
            <person name="Muzny D.M."/>
            <person name="Otani S."/>
            <person name="Piulachs M.-D."/>
            <person name="Poelchau M."/>
            <person name="Qu J."/>
            <person name="Schaub F."/>
            <person name="Wada-Katsumata A."/>
            <person name="Worley K.C."/>
            <person name="Xie Q."/>
            <person name="Ylla G."/>
            <person name="Poulsen M."/>
            <person name="Gibbs R.A."/>
            <person name="Schal C."/>
            <person name="Richards S."/>
            <person name="Belles X."/>
            <person name="Korb J."/>
            <person name="Bornberg-Bauer E."/>
        </authorList>
    </citation>
    <scope>NUCLEOTIDE SEQUENCE [LARGE SCALE GENOMIC DNA]</scope>
    <source>
        <tissue evidence="16">Whole body</tissue>
    </source>
</reference>
<dbReference type="FunFam" id="2.40.10.10:FF:000015">
    <property type="entry name" value="Atrial natriuretic peptide-converting enzyme"/>
    <property type="match status" value="1"/>
</dbReference>
<dbReference type="PANTHER" id="PTHR24252:SF7">
    <property type="entry name" value="HYALIN"/>
    <property type="match status" value="1"/>
</dbReference>
<dbReference type="SUPFAM" id="SSF50494">
    <property type="entry name" value="Trypsin-like serine proteases"/>
    <property type="match status" value="1"/>
</dbReference>
<protein>
    <recommendedName>
        <fullName evidence="12">CLIP domain-containing serine protease</fullName>
        <ecNumber evidence="11">3.4.21.-</ecNumber>
    </recommendedName>
</protein>
<gene>
    <name evidence="16" type="ORF">B7P43_G17518</name>
</gene>
<dbReference type="PROSITE" id="PS00134">
    <property type="entry name" value="TRYPSIN_HIS"/>
    <property type="match status" value="1"/>
</dbReference>
<dbReference type="PANTHER" id="PTHR24252">
    <property type="entry name" value="ACROSIN-RELATED"/>
    <property type="match status" value="1"/>
</dbReference>
<keyword evidence="6 11" id="KW-0720">Serine protease</keyword>
<evidence type="ECO:0000256" key="4">
    <source>
        <dbReference type="ARBA" id="ARBA00022729"/>
    </source>
</evidence>
<evidence type="ECO:0000313" key="16">
    <source>
        <dbReference type="EMBL" id="PNF34238.1"/>
    </source>
</evidence>